<proteinExistence type="predicted"/>
<dbReference type="PANTHER" id="PTHR46579:SF1">
    <property type="entry name" value="F5_8 TYPE C DOMAIN-CONTAINING PROTEIN"/>
    <property type="match status" value="1"/>
</dbReference>
<dbReference type="Proteomes" id="UP001249851">
    <property type="component" value="Unassembled WGS sequence"/>
</dbReference>
<evidence type="ECO:0000313" key="1">
    <source>
        <dbReference type="EMBL" id="KAK2553536.1"/>
    </source>
</evidence>
<gene>
    <name evidence="1" type="ORF">P5673_025021</name>
</gene>
<accession>A0AAD9Q376</accession>
<protein>
    <submittedName>
        <fullName evidence="1">Uncharacterized protein</fullName>
    </submittedName>
</protein>
<dbReference type="PANTHER" id="PTHR46579">
    <property type="entry name" value="F5/8 TYPE C DOMAIN-CONTAINING PROTEIN-RELATED"/>
    <property type="match status" value="1"/>
</dbReference>
<organism evidence="1 2">
    <name type="scientific">Acropora cervicornis</name>
    <name type="common">Staghorn coral</name>
    <dbReference type="NCBI Taxonomy" id="6130"/>
    <lineage>
        <taxon>Eukaryota</taxon>
        <taxon>Metazoa</taxon>
        <taxon>Cnidaria</taxon>
        <taxon>Anthozoa</taxon>
        <taxon>Hexacorallia</taxon>
        <taxon>Scleractinia</taxon>
        <taxon>Astrocoeniina</taxon>
        <taxon>Acroporidae</taxon>
        <taxon>Acropora</taxon>
    </lineage>
</organism>
<evidence type="ECO:0000313" key="2">
    <source>
        <dbReference type="Proteomes" id="UP001249851"/>
    </source>
</evidence>
<sequence length="676" mass="77370">MQVYDICEKCLRLFPVDDEDSYHCATTACMGLRYKGGVSQQWKKEHKNSFVAVNIQNQQKDLLEREGTWLTIQERISSRSQEIIRDIMDGKYYNKLCKEGQFLHNKSNISFIFNTDGAPLYSSSGVSLWPVFLAINELPSPERFSKQNMLMWGIWQGKGKPPFNVYFEPLASEMTHLYQQGLQIKLSSEEFPITVKAAVILGSTDLQGKAYLTCMAQHNGECGCLTCEEPGVVVKQGKGHTRCYPYRNPTEVAPKRTSESFLTNGIAAHKENKKIVGVFGVTSLALMPWFDVVLGMVPDYMHGCLLGVTKTLLYKWFSATNHKHPYFIGGKIKHINKRILQMRPPDFLTRLPRDMEKHFKNLKASELQSWLLYYSLPCLVGYLPNKYLFHFAHLSEGIYILLSDAITPTQLGRARDLLLTFYKDFQSLHGDGSCGLNVHNTGAHLADYVEGWGPLWAWSTFGFEDMNGTIMDLTHGTGNVCRQVIWMLHAQSRLRCEVEMMENYCIKDFIKRMLNTKRQVKNLKEAKNCQIAGGAKKLTGVQPELMEKICREVKGEAIAKVLRIVKNGQVFYSKEYTRMVKRNAHVVLLVSGQVGEIQFFVWDRQTGITLAVFREIQPDLEKPLFFSKAGHHMLRMKQDRLDFQVQKIENIKEKVLFLEGNQDNLCLIRVPNVRGI</sequence>
<dbReference type="Pfam" id="PF02992">
    <property type="entry name" value="Transposase_21"/>
    <property type="match status" value="1"/>
</dbReference>
<reference evidence="1" key="2">
    <citation type="journal article" date="2023" name="Science">
        <title>Genomic signatures of disease resistance in endangered staghorn corals.</title>
        <authorList>
            <person name="Vollmer S.V."/>
            <person name="Selwyn J.D."/>
            <person name="Despard B.A."/>
            <person name="Roesel C.L."/>
        </authorList>
    </citation>
    <scope>NUCLEOTIDE SEQUENCE</scope>
    <source>
        <strain evidence="1">K2</strain>
    </source>
</reference>
<reference evidence="1" key="1">
    <citation type="journal article" date="2023" name="G3 (Bethesda)">
        <title>Whole genome assembly and annotation of the endangered Caribbean coral Acropora cervicornis.</title>
        <authorList>
            <person name="Selwyn J.D."/>
            <person name="Vollmer S.V."/>
        </authorList>
    </citation>
    <scope>NUCLEOTIDE SEQUENCE</scope>
    <source>
        <strain evidence="1">K2</strain>
    </source>
</reference>
<dbReference type="AlphaFoldDB" id="A0AAD9Q376"/>
<comment type="caution">
    <text evidence="1">The sequence shown here is derived from an EMBL/GenBank/DDBJ whole genome shotgun (WGS) entry which is preliminary data.</text>
</comment>
<name>A0AAD9Q376_ACRCE</name>
<dbReference type="InterPro" id="IPR004242">
    <property type="entry name" value="Transposase_21"/>
</dbReference>
<feature type="non-terminal residue" evidence="1">
    <location>
        <position position="676"/>
    </location>
</feature>
<dbReference type="EMBL" id="JARQWQ010000076">
    <property type="protein sequence ID" value="KAK2553536.1"/>
    <property type="molecule type" value="Genomic_DNA"/>
</dbReference>
<keyword evidence="2" id="KW-1185">Reference proteome</keyword>